<comment type="caution">
    <text evidence="3">The sequence shown here is derived from an EMBL/GenBank/DDBJ whole genome shotgun (WGS) entry which is preliminary data.</text>
</comment>
<dbReference type="Gene3D" id="2.40.128.110">
    <property type="entry name" value="Lipid/polyisoprenoid-binding, YceI-like"/>
    <property type="match status" value="1"/>
</dbReference>
<name>A0ABP5DCF8_9ACTN</name>
<organism evidence="3 4">
    <name type="scientific">Catenulispora subtropica</name>
    <dbReference type="NCBI Taxonomy" id="450798"/>
    <lineage>
        <taxon>Bacteria</taxon>
        <taxon>Bacillati</taxon>
        <taxon>Actinomycetota</taxon>
        <taxon>Actinomycetes</taxon>
        <taxon>Catenulisporales</taxon>
        <taxon>Catenulisporaceae</taxon>
        <taxon>Catenulispora</taxon>
    </lineage>
</organism>
<dbReference type="EMBL" id="BAAAQM010000024">
    <property type="protein sequence ID" value="GAA1977814.1"/>
    <property type="molecule type" value="Genomic_DNA"/>
</dbReference>
<accession>A0ABP5DCF8</accession>
<feature type="domain" description="Lipid/polyisoprenoid-binding YceI-like" evidence="2">
    <location>
        <begin position="4"/>
        <end position="163"/>
    </location>
</feature>
<proteinExistence type="inferred from homology"/>
<comment type="similarity">
    <text evidence="1">Belongs to the UPF0312 family.</text>
</comment>
<dbReference type="SUPFAM" id="SSF101874">
    <property type="entry name" value="YceI-like"/>
    <property type="match status" value="1"/>
</dbReference>
<dbReference type="InterPro" id="IPR036761">
    <property type="entry name" value="TTHA0802/YceI-like_sf"/>
</dbReference>
<keyword evidence="4" id="KW-1185">Reference proteome</keyword>
<dbReference type="SMART" id="SM00867">
    <property type="entry name" value="YceI"/>
    <property type="match status" value="1"/>
</dbReference>
<evidence type="ECO:0000313" key="3">
    <source>
        <dbReference type="EMBL" id="GAA1977814.1"/>
    </source>
</evidence>
<evidence type="ECO:0000313" key="4">
    <source>
        <dbReference type="Proteomes" id="UP001499854"/>
    </source>
</evidence>
<gene>
    <name evidence="3" type="ORF">GCM10009838_42930</name>
</gene>
<dbReference type="Pfam" id="PF04264">
    <property type="entry name" value="YceI"/>
    <property type="match status" value="1"/>
</dbReference>
<dbReference type="PANTHER" id="PTHR34406:SF1">
    <property type="entry name" value="PROTEIN YCEI"/>
    <property type="match status" value="1"/>
</dbReference>
<protein>
    <submittedName>
        <fullName evidence="3">YceI family protein</fullName>
    </submittedName>
</protein>
<dbReference type="PANTHER" id="PTHR34406">
    <property type="entry name" value="PROTEIN YCEI"/>
    <property type="match status" value="1"/>
</dbReference>
<dbReference type="Proteomes" id="UP001499854">
    <property type="component" value="Unassembled WGS sequence"/>
</dbReference>
<reference evidence="4" key="1">
    <citation type="journal article" date="2019" name="Int. J. Syst. Evol. Microbiol.">
        <title>The Global Catalogue of Microorganisms (GCM) 10K type strain sequencing project: providing services to taxonomists for standard genome sequencing and annotation.</title>
        <authorList>
            <consortium name="The Broad Institute Genomics Platform"/>
            <consortium name="The Broad Institute Genome Sequencing Center for Infectious Disease"/>
            <person name="Wu L."/>
            <person name="Ma J."/>
        </authorList>
    </citation>
    <scope>NUCLEOTIDE SEQUENCE [LARGE SCALE GENOMIC DNA]</scope>
    <source>
        <strain evidence="4">JCM 16013</strain>
    </source>
</reference>
<dbReference type="RefSeq" id="WP_344658866.1">
    <property type="nucleotide sequence ID" value="NZ_BAAAQM010000024.1"/>
</dbReference>
<dbReference type="InterPro" id="IPR007372">
    <property type="entry name" value="Lipid/polyisoprenoid-bd_YceI"/>
</dbReference>
<evidence type="ECO:0000256" key="1">
    <source>
        <dbReference type="ARBA" id="ARBA00008812"/>
    </source>
</evidence>
<evidence type="ECO:0000259" key="2">
    <source>
        <dbReference type="SMART" id="SM00867"/>
    </source>
</evidence>
<sequence>MTEKWTLDPSGHEVTFKNKTFWGLATVRGVFRTVHAEGVVADDGTAEGTVTVDSASLDTRLAKRDEHLRSADFFDVRRHPTFTFAAEHVAPVAPDSSEVRVRGTLTVRDVVKPLTFVAHADRQGDSVTLTATIPYVRADFGMTWNQLGMMAGKGEIGVKLRFTQQG</sequence>